<dbReference type="PANTHER" id="PTHR23508:SF10">
    <property type="entry name" value="CARBOXYLIC ACID TRANSPORTER PROTEIN HOMOLOG"/>
    <property type="match status" value="1"/>
</dbReference>
<feature type="transmembrane region" description="Helical" evidence="5">
    <location>
        <begin position="341"/>
        <end position="364"/>
    </location>
</feature>
<dbReference type="PROSITE" id="PS50850">
    <property type="entry name" value="MFS"/>
    <property type="match status" value="1"/>
</dbReference>
<dbReference type="RefSeq" id="WP_166917764.1">
    <property type="nucleotide sequence ID" value="NZ_CP050253.1"/>
</dbReference>
<evidence type="ECO:0000256" key="4">
    <source>
        <dbReference type="ARBA" id="ARBA00023136"/>
    </source>
</evidence>
<comment type="subcellular location">
    <subcellularLocation>
        <location evidence="1">Membrane</location>
        <topology evidence="1">Multi-pass membrane protein</topology>
    </subcellularLocation>
</comment>
<feature type="transmembrane region" description="Helical" evidence="5">
    <location>
        <begin position="139"/>
        <end position="157"/>
    </location>
</feature>
<evidence type="ECO:0000256" key="3">
    <source>
        <dbReference type="ARBA" id="ARBA00022989"/>
    </source>
</evidence>
<gene>
    <name evidence="7" type="ORF">IPMB12_09360</name>
</gene>
<dbReference type="Pfam" id="PF07690">
    <property type="entry name" value="MFS_1"/>
    <property type="match status" value="1"/>
</dbReference>
<dbReference type="AlphaFoldDB" id="A0A6G9IE06"/>
<dbReference type="Proteomes" id="UP000501168">
    <property type="component" value="Chromosome"/>
</dbReference>
<evidence type="ECO:0000313" key="8">
    <source>
        <dbReference type="Proteomes" id="UP000501168"/>
    </source>
</evidence>
<feature type="transmembrane region" description="Helical" evidence="5">
    <location>
        <begin position="163"/>
        <end position="180"/>
    </location>
</feature>
<feature type="domain" description="Major facilitator superfamily (MFS) profile" evidence="6">
    <location>
        <begin position="11"/>
        <end position="395"/>
    </location>
</feature>
<evidence type="ECO:0000259" key="6">
    <source>
        <dbReference type="PROSITE" id="PS50850"/>
    </source>
</evidence>
<feature type="transmembrane region" description="Helical" evidence="5">
    <location>
        <begin position="48"/>
        <end position="68"/>
    </location>
</feature>
<feature type="transmembrane region" description="Helical" evidence="5">
    <location>
        <begin position="370"/>
        <end position="390"/>
    </location>
</feature>
<feature type="transmembrane region" description="Helical" evidence="5">
    <location>
        <begin position="106"/>
        <end position="127"/>
    </location>
</feature>
<dbReference type="SUPFAM" id="SSF103473">
    <property type="entry name" value="MFS general substrate transporter"/>
    <property type="match status" value="1"/>
</dbReference>
<dbReference type="KEGG" id="orb:IPMB12_09360"/>
<accession>A0A6G9IE06</accession>
<dbReference type="Gene3D" id="1.20.1250.20">
    <property type="entry name" value="MFS general substrate transporter like domains"/>
    <property type="match status" value="2"/>
</dbReference>
<sequence>MEITPAYQRKVLRSAMMGLGLEGMDIMFLSFALSSIIVSFGISSAEAGLIATVTNLGMLVGGVIFGLLADRYGRVRIFTYTIFLFAIATALTAFATNIYWVYVLRFLAGVGGGGEFGIGMAMVADVYAANKRGRASSMISLGGQAGAVAAALLAALIIPWLGWRVLFVIGILPVFWIYFVRKHLKETPTWLRQHKKDPTQRISIGTLFNSPKTAFTTVALTVMAAVQVAGYYGLMNWLPSILQKELGLSVTGSSLWMISTIAGMCLGMITFGQIMDRLGAKRAYPLFLIAAGISIFVYVYISDSIALLIGGTVVGFFVNGMSAGYGALISNHYPTAIRSTANNVIFNTGRAVGGFSPFIIGYLLEHHSMLIAMTFLAVLYTVSLVMIILLPKRDVSGLD</sequence>
<dbReference type="InterPro" id="IPR036259">
    <property type="entry name" value="MFS_trans_sf"/>
</dbReference>
<dbReference type="FunCoup" id="A0A6G9IE06">
    <property type="interactions" value="188"/>
</dbReference>
<name>A0A6G9IE06_9GAMM</name>
<keyword evidence="8" id="KW-1185">Reference proteome</keyword>
<feature type="transmembrane region" description="Helical" evidence="5">
    <location>
        <begin position="254"/>
        <end position="271"/>
    </location>
</feature>
<feature type="transmembrane region" description="Helical" evidence="5">
    <location>
        <begin position="283"/>
        <end position="301"/>
    </location>
</feature>
<reference evidence="7 8" key="1">
    <citation type="submission" date="2020-03" db="EMBL/GenBank/DDBJ databases">
        <title>Complete genome sequence of Orbus sp. IPMB12 (BCRC 80908).</title>
        <authorList>
            <person name="Lo W.-S."/>
            <person name="Chang T.-H."/>
            <person name="Kuo C.-H."/>
        </authorList>
    </citation>
    <scope>NUCLEOTIDE SEQUENCE [LARGE SCALE GENOMIC DNA]</scope>
    <source>
        <strain evidence="7 8">IPMB12</strain>
    </source>
</reference>
<keyword evidence="4 5" id="KW-0472">Membrane</keyword>
<dbReference type="GO" id="GO:0005886">
    <property type="term" value="C:plasma membrane"/>
    <property type="evidence" value="ECO:0007669"/>
    <property type="project" value="TreeGrafter"/>
</dbReference>
<proteinExistence type="predicted"/>
<dbReference type="PANTHER" id="PTHR23508">
    <property type="entry name" value="CARBOXYLIC ACID TRANSPORTER PROTEIN HOMOLOG"/>
    <property type="match status" value="1"/>
</dbReference>
<evidence type="ECO:0000256" key="1">
    <source>
        <dbReference type="ARBA" id="ARBA00004141"/>
    </source>
</evidence>
<evidence type="ECO:0000256" key="2">
    <source>
        <dbReference type="ARBA" id="ARBA00022692"/>
    </source>
</evidence>
<feature type="transmembrane region" description="Helical" evidence="5">
    <location>
        <begin position="307"/>
        <end position="329"/>
    </location>
</feature>
<dbReference type="InterPro" id="IPR020846">
    <property type="entry name" value="MFS_dom"/>
</dbReference>
<dbReference type="GO" id="GO:0046943">
    <property type="term" value="F:carboxylic acid transmembrane transporter activity"/>
    <property type="evidence" value="ECO:0007669"/>
    <property type="project" value="TreeGrafter"/>
</dbReference>
<feature type="transmembrane region" description="Helical" evidence="5">
    <location>
        <begin position="80"/>
        <end position="100"/>
    </location>
</feature>
<feature type="transmembrane region" description="Helical" evidence="5">
    <location>
        <begin position="214"/>
        <end position="234"/>
    </location>
</feature>
<keyword evidence="3 5" id="KW-1133">Transmembrane helix</keyword>
<protein>
    <submittedName>
        <fullName evidence="7">MFS transporter</fullName>
    </submittedName>
</protein>
<organism evidence="7 8">
    <name type="scientific">Zophobihabitans entericus</name>
    <dbReference type="NCBI Taxonomy" id="1635327"/>
    <lineage>
        <taxon>Bacteria</taxon>
        <taxon>Pseudomonadati</taxon>
        <taxon>Pseudomonadota</taxon>
        <taxon>Gammaproteobacteria</taxon>
        <taxon>Orbales</taxon>
        <taxon>Orbaceae</taxon>
        <taxon>Zophobihabitans</taxon>
    </lineage>
</organism>
<feature type="transmembrane region" description="Helical" evidence="5">
    <location>
        <begin position="21"/>
        <end position="42"/>
    </location>
</feature>
<evidence type="ECO:0000313" key="7">
    <source>
        <dbReference type="EMBL" id="QIQ22468.1"/>
    </source>
</evidence>
<dbReference type="InterPro" id="IPR011701">
    <property type="entry name" value="MFS"/>
</dbReference>
<evidence type="ECO:0000256" key="5">
    <source>
        <dbReference type="SAM" id="Phobius"/>
    </source>
</evidence>
<dbReference type="EMBL" id="CP050253">
    <property type="protein sequence ID" value="QIQ22468.1"/>
    <property type="molecule type" value="Genomic_DNA"/>
</dbReference>
<dbReference type="InParanoid" id="A0A6G9IE06"/>
<keyword evidence="2 5" id="KW-0812">Transmembrane</keyword>